<feature type="region of interest" description="Disordered" evidence="1">
    <location>
        <begin position="21"/>
        <end position="148"/>
    </location>
</feature>
<evidence type="ECO:0000256" key="1">
    <source>
        <dbReference type="SAM" id="MobiDB-lite"/>
    </source>
</evidence>
<dbReference type="AlphaFoldDB" id="A0A9P1IFQ0"/>
<feature type="compositionally biased region" description="Basic residues" evidence="1">
    <location>
        <begin position="37"/>
        <end position="51"/>
    </location>
</feature>
<gene>
    <name evidence="2" type="ORF">CAMP_LOCUS6397</name>
</gene>
<accession>A0A9P1IFQ0</accession>
<feature type="compositionally biased region" description="Basic and acidic residues" evidence="1">
    <location>
        <begin position="94"/>
        <end position="103"/>
    </location>
</feature>
<evidence type="ECO:0000313" key="2">
    <source>
        <dbReference type="EMBL" id="CAI5443760.1"/>
    </source>
</evidence>
<protein>
    <submittedName>
        <fullName evidence="2">Uncharacterized protein</fullName>
    </submittedName>
</protein>
<name>A0A9P1IFQ0_9PELO</name>
<organism evidence="2 3">
    <name type="scientific">Caenorhabditis angaria</name>
    <dbReference type="NCBI Taxonomy" id="860376"/>
    <lineage>
        <taxon>Eukaryota</taxon>
        <taxon>Metazoa</taxon>
        <taxon>Ecdysozoa</taxon>
        <taxon>Nematoda</taxon>
        <taxon>Chromadorea</taxon>
        <taxon>Rhabditida</taxon>
        <taxon>Rhabditina</taxon>
        <taxon>Rhabditomorpha</taxon>
        <taxon>Rhabditoidea</taxon>
        <taxon>Rhabditidae</taxon>
        <taxon>Peloderinae</taxon>
        <taxon>Caenorhabditis</taxon>
    </lineage>
</organism>
<reference evidence="2" key="1">
    <citation type="submission" date="2022-11" db="EMBL/GenBank/DDBJ databases">
        <authorList>
            <person name="Kikuchi T."/>
        </authorList>
    </citation>
    <scope>NUCLEOTIDE SEQUENCE</scope>
    <source>
        <strain evidence="2">PS1010</strain>
    </source>
</reference>
<sequence length="148" mass="16865">MDTKLDESLELEDTQVESRKILKKHLPTSAPQNLSVKTKKRKKNGKKKKVFPRSVPSKERKARRKIARGQGLRNGYQNVTVTDDSKSEEDPEPDNSKQKNKETKKARRKIARGQGLRNGYQNVTVTDDSKSEEDPEPDNSKQSNGCWS</sequence>
<proteinExistence type="predicted"/>
<comment type="caution">
    <text evidence="2">The sequence shown here is derived from an EMBL/GenBank/DDBJ whole genome shotgun (WGS) entry which is preliminary data.</text>
</comment>
<keyword evidence="3" id="KW-1185">Reference proteome</keyword>
<evidence type="ECO:0000313" key="3">
    <source>
        <dbReference type="Proteomes" id="UP001152747"/>
    </source>
</evidence>
<dbReference type="Proteomes" id="UP001152747">
    <property type="component" value="Unassembled WGS sequence"/>
</dbReference>
<dbReference type="EMBL" id="CANHGI010000002">
    <property type="protein sequence ID" value="CAI5443760.1"/>
    <property type="molecule type" value="Genomic_DNA"/>
</dbReference>